<evidence type="ECO:0000259" key="3">
    <source>
        <dbReference type="Pfam" id="PF02368"/>
    </source>
</evidence>
<dbReference type="EMBL" id="VWSG01000011">
    <property type="protein sequence ID" value="KAA5532776.1"/>
    <property type="molecule type" value="Genomic_DNA"/>
</dbReference>
<dbReference type="Pfam" id="PF02368">
    <property type="entry name" value="Big_2"/>
    <property type="match status" value="1"/>
</dbReference>
<dbReference type="InterPro" id="IPR003343">
    <property type="entry name" value="Big_2"/>
</dbReference>
<evidence type="ECO:0000313" key="7">
    <source>
        <dbReference type="Proteomes" id="UP000325141"/>
    </source>
</evidence>
<name>A0A5M6CCB6_9FLAO</name>
<accession>A0A5M6CCB6</accession>
<dbReference type="AlphaFoldDB" id="A0A5M6CCB6"/>
<organism evidence="6 7">
    <name type="scientific">Paenimyroides baculatum</name>
    <dbReference type="NCBI Taxonomy" id="2608000"/>
    <lineage>
        <taxon>Bacteria</taxon>
        <taxon>Pseudomonadati</taxon>
        <taxon>Bacteroidota</taxon>
        <taxon>Flavobacteriia</taxon>
        <taxon>Flavobacteriales</taxon>
        <taxon>Flavobacteriaceae</taxon>
        <taxon>Paenimyroides</taxon>
    </lineage>
</organism>
<dbReference type="SUPFAM" id="SSF49373">
    <property type="entry name" value="Invasin/intimin cell-adhesion fragments"/>
    <property type="match status" value="1"/>
</dbReference>
<evidence type="ECO:0000259" key="5">
    <source>
        <dbReference type="Pfam" id="PF20009"/>
    </source>
</evidence>
<dbReference type="Pfam" id="PF20009">
    <property type="entry name" value="GEVED"/>
    <property type="match status" value="1"/>
</dbReference>
<evidence type="ECO:0000259" key="4">
    <source>
        <dbReference type="Pfam" id="PF18962"/>
    </source>
</evidence>
<protein>
    <submittedName>
        <fullName evidence="6">T9SS type A sorting domain-containing protein</fullName>
    </submittedName>
</protein>
<feature type="domain" description="BIG2" evidence="3">
    <location>
        <begin position="618"/>
        <end position="676"/>
    </location>
</feature>
<comment type="caution">
    <text evidence="6">The sequence shown here is derived from an EMBL/GenBank/DDBJ whole genome shotgun (WGS) entry which is preliminary data.</text>
</comment>
<evidence type="ECO:0000313" key="6">
    <source>
        <dbReference type="EMBL" id="KAA5532776.1"/>
    </source>
</evidence>
<evidence type="ECO:0000256" key="1">
    <source>
        <dbReference type="ARBA" id="ARBA00022729"/>
    </source>
</evidence>
<reference evidence="6 7" key="1">
    <citation type="submission" date="2019-09" db="EMBL/GenBank/DDBJ databases">
        <title>Genome sequence and assembly of Flavobacterium sp.</title>
        <authorList>
            <person name="Chhetri G."/>
        </authorList>
    </citation>
    <scope>NUCLEOTIDE SEQUENCE [LARGE SCALE GENOMIC DNA]</scope>
    <source>
        <strain evidence="6 7">SNL9</strain>
    </source>
</reference>
<dbReference type="Proteomes" id="UP000325141">
    <property type="component" value="Unassembled WGS sequence"/>
</dbReference>
<feature type="signal peptide" evidence="2">
    <location>
        <begin position="1"/>
        <end position="22"/>
    </location>
</feature>
<dbReference type="NCBIfam" id="TIGR04183">
    <property type="entry name" value="Por_Secre_tail"/>
    <property type="match status" value="1"/>
</dbReference>
<dbReference type="InterPro" id="IPR008964">
    <property type="entry name" value="Invasin/intimin_cell_adhesion"/>
</dbReference>
<dbReference type="InterPro" id="IPR045474">
    <property type="entry name" value="GEVED"/>
</dbReference>
<gene>
    <name evidence="6" type="ORF">F0460_13100</name>
</gene>
<dbReference type="Gene3D" id="2.60.40.1080">
    <property type="match status" value="1"/>
</dbReference>
<dbReference type="RefSeq" id="WP_150013959.1">
    <property type="nucleotide sequence ID" value="NZ_VWSG01000011.1"/>
</dbReference>
<proteinExistence type="predicted"/>
<feature type="chain" id="PRO_5024308587" evidence="2">
    <location>
        <begin position="23"/>
        <end position="926"/>
    </location>
</feature>
<feature type="domain" description="GEVED" evidence="5">
    <location>
        <begin position="102"/>
        <end position="199"/>
    </location>
</feature>
<dbReference type="Pfam" id="PF18962">
    <property type="entry name" value="Por_Secre_tail"/>
    <property type="match status" value="1"/>
</dbReference>
<keyword evidence="7" id="KW-1185">Reference proteome</keyword>
<dbReference type="InterPro" id="IPR026444">
    <property type="entry name" value="Secre_tail"/>
</dbReference>
<feature type="domain" description="Secretion system C-terminal sorting" evidence="4">
    <location>
        <begin position="859"/>
        <end position="923"/>
    </location>
</feature>
<sequence length="926" mass="99042">MKNFYSKLMMGFLLLSTSTINAQTTNYCAPTWSGWAVNEPTEPITSVQFGTGTGSINNTTSATVSASTPRYEDFSTTSMNVQRGQTYDLKVKGNTDGNNTNYITIYFDWNGDGVFSNATPANAAAQQVLINQPEKHQHTTAIINSTGTDNIEMVHSVTIPTDAVLGSIRMRVVKNYNAPSPTPCANPFIFGQVEDYTLNITNGSCPAVSSFSENFDASTLTCCNMGVVPQCWHSISTATGANQIISNTTPASGTNNIYQFGYGTNLQSIVVMPEVNNINAGTHQFRFKLRANSGSGNLDFGYITDITNASTFVIIQTINVTNSSYNDPIAERTLTVPTTVPSTARLAIRNPGTSFAGFYWDDANWEPIPQTVCADPGPNVGDTGCVTFTYDGVSKTHKTVRGADENIWLQQNLGSTQVATTMTDANSYGDVYQWGRWNDGHEKRTSTTTTVPTTNNPSGLTTTSNSFIIGSSTDWWDGGSITDTWSAVSSSNTSATEGCDPCKAIGAGWVMPTETDWTGIKTAESISNPATAFASNLKLPASGYRSSSTGNYTFVDQRGYYWSSTTSTLGGKYFYVGSTIANPSAGAMRGQGHAVRCIYKTAVSVNTVAVTTQNNVAATITAANGTLQLQAAITPTTANQAVTWSVQSGSTSASVDNTGLVTGLTNGTAIIRATSVADTTKFGELTVTVNIPTANPCTAVQTFLETFDTFTAFPENCWTANYPNYPTVDLNGTTNKAIQLYSGNQPNDVILVSPEVSTIDGQHQLVFDIVSTNGAGTTVQIGTMTDNTDFSTFAAVGPPFSPSIGSHSTQAIPANAGHKYVAIRFIHGGGHGKVLVVDNVEWKQITASNDKFDADKVRIYPNPTTGMFFIDTDIDVKSIEIYNTSGQRILKTNQKNINLENASNGLYIVNVYATDGTHASYKIIKK</sequence>
<evidence type="ECO:0000256" key="2">
    <source>
        <dbReference type="SAM" id="SignalP"/>
    </source>
</evidence>
<keyword evidence="1 2" id="KW-0732">Signal</keyword>